<name>A0A0R0HKK7_SOYBN</name>
<proteinExistence type="predicted"/>
<evidence type="ECO:0000313" key="4">
    <source>
        <dbReference type="Proteomes" id="UP000008827"/>
    </source>
</evidence>
<gene>
    <name evidence="2" type="ORF">GLYMA_11G218800</name>
</gene>
<dbReference type="Proteomes" id="UP000008827">
    <property type="component" value="Chromosome 11"/>
</dbReference>
<feature type="transmembrane region" description="Helical" evidence="1">
    <location>
        <begin position="42"/>
        <end position="62"/>
    </location>
</feature>
<dbReference type="AlphaFoldDB" id="A0A0R0HKK7"/>
<reference evidence="2" key="3">
    <citation type="submission" date="2018-07" db="EMBL/GenBank/DDBJ databases">
        <title>WGS assembly of Glycine max.</title>
        <authorList>
            <person name="Schmutz J."/>
            <person name="Cannon S."/>
            <person name="Schlueter J."/>
            <person name="Ma J."/>
            <person name="Mitros T."/>
            <person name="Nelson W."/>
            <person name="Hyten D."/>
            <person name="Song Q."/>
            <person name="Thelen J."/>
            <person name="Cheng J."/>
            <person name="Xu D."/>
            <person name="Hellsten U."/>
            <person name="May G."/>
            <person name="Yu Y."/>
            <person name="Sakurai T."/>
            <person name="Umezawa T."/>
            <person name="Bhattacharyya M."/>
            <person name="Sandhu D."/>
            <person name="Valliyodan B."/>
            <person name="Lindquist E."/>
            <person name="Peto M."/>
            <person name="Grant D."/>
            <person name="Shu S."/>
            <person name="Goodstein D."/>
            <person name="Barry K."/>
            <person name="Futrell-Griggs M."/>
            <person name="Abernathy B."/>
            <person name="Du J."/>
            <person name="Tian Z."/>
            <person name="Zhu L."/>
            <person name="Gill N."/>
            <person name="Joshi T."/>
            <person name="Libault M."/>
            <person name="Sethuraman A."/>
            <person name="Zhang X."/>
            <person name="Shinozaki K."/>
            <person name="Nguyen H."/>
            <person name="Wing R."/>
            <person name="Cregan P."/>
            <person name="Specht J."/>
            <person name="Grimwood J."/>
            <person name="Rokhsar D."/>
            <person name="Stacey G."/>
            <person name="Shoemaker R."/>
            <person name="Jackson S."/>
        </authorList>
    </citation>
    <scope>NUCLEOTIDE SEQUENCE</scope>
    <source>
        <tissue evidence="2">Callus</tissue>
    </source>
</reference>
<dbReference type="EMBL" id="CM000844">
    <property type="protein sequence ID" value="KRH30974.1"/>
    <property type="molecule type" value="Genomic_DNA"/>
</dbReference>
<dbReference type="Gramene" id="KRH30974">
    <property type="protein sequence ID" value="KRH30974"/>
    <property type="gene ID" value="GLYMA_11G218800"/>
</dbReference>
<evidence type="ECO:0000313" key="3">
    <source>
        <dbReference type="EnsemblPlants" id="KRH30974"/>
    </source>
</evidence>
<reference evidence="2 3" key="1">
    <citation type="journal article" date="2010" name="Nature">
        <title>Genome sequence of the palaeopolyploid soybean.</title>
        <authorList>
            <person name="Schmutz J."/>
            <person name="Cannon S.B."/>
            <person name="Schlueter J."/>
            <person name="Ma J."/>
            <person name="Mitros T."/>
            <person name="Nelson W."/>
            <person name="Hyten D.L."/>
            <person name="Song Q."/>
            <person name="Thelen J.J."/>
            <person name="Cheng J."/>
            <person name="Xu D."/>
            <person name="Hellsten U."/>
            <person name="May G.D."/>
            <person name="Yu Y."/>
            <person name="Sakurai T."/>
            <person name="Umezawa T."/>
            <person name="Bhattacharyya M.K."/>
            <person name="Sandhu D."/>
            <person name="Valliyodan B."/>
            <person name="Lindquist E."/>
            <person name="Peto M."/>
            <person name="Grant D."/>
            <person name="Shu S."/>
            <person name="Goodstein D."/>
            <person name="Barry K."/>
            <person name="Futrell-Griggs M."/>
            <person name="Abernathy B."/>
            <person name="Du J."/>
            <person name="Tian Z."/>
            <person name="Zhu L."/>
            <person name="Gill N."/>
            <person name="Joshi T."/>
            <person name="Libault M."/>
            <person name="Sethuraman A."/>
            <person name="Zhang X.-C."/>
            <person name="Shinozaki K."/>
            <person name="Nguyen H.T."/>
            <person name="Wing R.A."/>
            <person name="Cregan P."/>
            <person name="Specht J."/>
            <person name="Grimwood J."/>
            <person name="Rokhsar D."/>
            <person name="Stacey G."/>
            <person name="Shoemaker R.C."/>
            <person name="Jackson S.A."/>
        </authorList>
    </citation>
    <scope>NUCLEOTIDE SEQUENCE [LARGE SCALE GENOMIC DNA]</scope>
    <source>
        <strain evidence="3">cv. Williams 82</strain>
        <tissue evidence="2">Callus</tissue>
    </source>
</reference>
<dbReference type="InParanoid" id="A0A0R0HKK7"/>
<keyword evidence="4" id="KW-1185">Reference proteome</keyword>
<sequence>MMINLTFHGFETRNRIKTPLGYPVIFTKGGNHILIFRVTRTVYYLSLVIVLMTVVSCFPYLCMFSKFD</sequence>
<accession>A0A0R0HKK7</accession>
<reference evidence="3" key="2">
    <citation type="submission" date="2018-02" db="UniProtKB">
        <authorList>
            <consortium name="EnsemblPlants"/>
        </authorList>
    </citation>
    <scope>IDENTIFICATION</scope>
    <source>
        <strain evidence="3">Williams 82</strain>
    </source>
</reference>
<evidence type="ECO:0000313" key="2">
    <source>
        <dbReference type="EMBL" id="KRH30974.1"/>
    </source>
</evidence>
<dbReference type="EnsemblPlants" id="KRH30974">
    <property type="protein sequence ID" value="KRH30974"/>
    <property type="gene ID" value="GLYMA_11G218800"/>
</dbReference>
<evidence type="ECO:0000256" key="1">
    <source>
        <dbReference type="SAM" id="Phobius"/>
    </source>
</evidence>
<keyword evidence="1" id="KW-0472">Membrane</keyword>
<protein>
    <submittedName>
        <fullName evidence="2 3">Uncharacterized protein</fullName>
    </submittedName>
</protein>
<keyword evidence="1" id="KW-0812">Transmembrane</keyword>
<organism evidence="2">
    <name type="scientific">Glycine max</name>
    <name type="common">Soybean</name>
    <name type="synonym">Glycine hispida</name>
    <dbReference type="NCBI Taxonomy" id="3847"/>
    <lineage>
        <taxon>Eukaryota</taxon>
        <taxon>Viridiplantae</taxon>
        <taxon>Streptophyta</taxon>
        <taxon>Embryophyta</taxon>
        <taxon>Tracheophyta</taxon>
        <taxon>Spermatophyta</taxon>
        <taxon>Magnoliopsida</taxon>
        <taxon>eudicotyledons</taxon>
        <taxon>Gunneridae</taxon>
        <taxon>Pentapetalae</taxon>
        <taxon>rosids</taxon>
        <taxon>fabids</taxon>
        <taxon>Fabales</taxon>
        <taxon>Fabaceae</taxon>
        <taxon>Papilionoideae</taxon>
        <taxon>50 kb inversion clade</taxon>
        <taxon>NPAAA clade</taxon>
        <taxon>indigoferoid/millettioid clade</taxon>
        <taxon>Phaseoleae</taxon>
        <taxon>Glycine</taxon>
        <taxon>Glycine subgen. Soja</taxon>
    </lineage>
</organism>
<keyword evidence="1" id="KW-1133">Transmembrane helix</keyword>